<dbReference type="AlphaFoldDB" id="A0A1H6DZR3"/>
<gene>
    <name evidence="5" type="ORF">SAMN04489712_12636</name>
</gene>
<name>A0A1H6DZR3_9ACTN</name>
<dbReference type="Gene3D" id="3.50.50.60">
    <property type="entry name" value="FAD/NAD(P)-binding domain"/>
    <property type="match status" value="2"/>
</dbReference>
<comment type="similarity">
    <text evidence="1">Belongs to the FAD-binding monooxygenase family.</text>
</comment>
<dbReference type="InterPro" id="IPR020946">
    <property type="entry name" value="Flavin_mOase-like"/>
</dbReference>
<evidence type="ECO:0000256" key="2">
    <source>
        <dbReference type="ARBA" id="ARBA00022630"/>
    </source>
</evidence>
<evidence type="ECO:0000313" key="5">
    <source>
        <dbReference type="EMBL" id="SEG90434.1"/>
    </source>
</evidence>
<dbReference type="Pfam" id="PF00743">
    <property type="entry name" value="FMO-like"/>
    <property type="match status" value="1"/>
</dbReference>
<dbReference type="GO" id="GO:0050660">
    <property type="term" value="F:flavin adenine dinucleotide binding"/>
    <property type="evidence" value="ECO:0007669"/>
    <property type="project" value="InterPro"/>
</dbReference>
<organism evidence="5 6">
    <name type="scientific">Thermomonospora echinospora</name>
    <dbReference type="NCBI Taxonomy" id="1992"/>
    <lineage>
        <taxon>Bacteria</taxon>
        <taxon>Bacillati</taxon>
        <taxon>Actinomycetota</taxon>
        <taxon>Actinomycetes</taxon>
        <taxon>Streptosporangiales</taxon>
        <taxon>Thermomonosporaceae</taxon>
        <taxon>Thermomonospora</taxon>
    </lineage>
</organism>
<evidence type="ECO:0000256" key="3">
    <source>
        <dbReference type="ARBA" id="ARBA00022827"/>
    </source>
</evidence>
<sequence>MTLMPAPRPFDEATLRDALAAANLPTLLMVMFQLSGDRTWLREPYRPQRTRGMSDNDTGGFSPEIQAEIREAALRILMAWGDGAPAAIQMPDEPTIVEMISACMGEEVPAEFGPMMAEDMRASAGGGRRRTAVAGAENFSVVIIGAGISGISAAVEFKAAGIGVTIFEKNSDVGGTWWENRYPGCGVDTPSYVYSFSYFPRRWSTFYGKRAEVHEYVREVADAMGVTDLVRFETEVLSAVYDETAQRWTVTVRSADGTVEEHVANAVVSAVGQLNRPKLPRFPGADTFAGTQFHSADWPEGFDVTGLRVAVVGSGASAMQIVPAVADRVAHLTVLQRSPQWVAPSYHYSSPVPEGVHWLMEHVPFYHTWYRLRLSWLTNDRVHASLRIDPEWPHPERSVNVVNDAHRRSLTKYIVAELEGREDLLEKSLPSYPPFGKRMLLDNGWYAALRKPHVDLVTDQVASIDATGITTTAGERVEVDVIVYATGFEAKKMLYPLDIRGRSGGSIRELWGDEDARAYLGITVPGFPNFFVMYGPNINLGHGGSYMFFGELQARYITDVCTAMIERGLGAVEVRREAHDEYNRRVDEAHSQMIWSHQGMDTWYRNAAGRVVTNSPWRVVDYWRMAREVDLDDFVLEPATTLTMWPTGSDTTD</sequence>
<dbReference type="PANTHER" id="PTHR42877">
    <property type="entry name" value="L-ORNITHINE N(5)-MONOOXYGENASE-RELATED"/>
    <property type="match status" value="1"/>
</dbReference>
<keyword evidence="4" id="KW-0560">Oxidoreductase</keyword>
<dbReference type="Proteomes" id="UP000236723">
    <property type="component" value="Unassembled WGS sequence"/>
</dbReference>
<evidence type="ECO:0000256" key="4">
    <source>
        <dbReference type="ARBA" id="ARBA00023002"/>
    </source>
</evidence>
<dbReference type="EMBL" id="FNVO01000026">
    <property type="protein sequence ID" value="SEG90434.1"/>
    <property type="molecule type" value="Genomic_DNA"/>
</dbReference>
<evidence type="ECO:0000313" key="6">
    <source>
        <dbReference type="Proteomes" id="UP000236723"/>
    </source>
</evidence>
<dbReference type="InterPro" id="IPR000960">
    <property type="entry name" value="Flavin_mOase"/>
</dbReference>
<reference evidence="6" key="1">
    <citation type="submission" date="2016-10" db="EMBL/GenBank/DDBJ databases">
        <authorList>
            <person name="Varghese N."/>
            <person name="Submissions S."/>
        </authorList>
    </citation>
    <scope>NUCLEOTIDE SEQUENCE [LARGE SCALE GENOMIC DNA]</scope>
    <source>
        <strain evidence="6">DSM 43163</strain>
    </source>
</reference>
<accession>A0A1H6DZR3</accession>
<dbReference type="SUPFAM" id="SSF51905">
    <property type="entry name" value="FAD/NAD(P)-binding domain"/>
    <property type="match status" value="2"/>
</dbReference>
<dbReference type="InterPro" id="IPR051209">
    <property type="entry name" value="FAD-bind_Monooxygenase_sf"/>
</dbReference>
<dbReference type="RefSeq" id="WP_200827672.1">
    <property type="nucleotide sequence ID" value="NZ_FNVO01000026.1"/>
</dbReference>
<evidence type="ECO:0000256" key="1">
    <source>
        <dbReference type="ARBA" id="ARBA00010139"/>
    </source>
</evidence>
<dbReference type="PANTHER" id="PTHR42877:SF4">
    <property type="entry name" value="FAD_NAD(P)-BINDING DOMAIN-CONTAINING PROTEIN-RELATED"/>
    <property type="match status" value="1"/>
</dbReference>
<dbReference type="PRINTS" id="PR00370">
    <property type="entry name" value="FMOXYGENASE"/>
</dbReference>
<keyword evidence="5" id="KW-0503">Monooxygenase</keyword>
<keyword evidence="3" id="KW-0274">FAD</keyword>
<keyword evidence="6" id="KW-1185">Reference proteome</keyword>
<keyword evidence="2" id="KW-0285">Flavoprotein</keyword>
<proteinExistence type="inferred from homology"/>
<protein>
    <submittedName>
        <fullName evidence="5">4-hydroxyacetophenone monooxygenase</fullName>
    </submittedName>
</protein>
<dbReference type="InterPro" id="IPR036188">
    <property type="entry name" value="FAD/NAD-bd_sf"/>
</dbReference>
<dbReference type="GO" id="GO:0050661">
    <property type="term" value="F:NADP binding"/>
    <property type="evidence" value="ECO:0007669"/>
    <property type="project" value="InterPro"/>
</dbReference>
<dbReference type="GO" id="GO:0004499">
    <property type="term" value="F:N,N-dimethylaniline monooxygenase activity"/>
    <property type="evidence" value="ECO:0007669"/>
    <property type="project" value="InterPro"/>
</dbReference>